<reference evidence="1 2" key="1">
    <citation type="journal article" date="2012" name="J. Bacteriol.">
        <title>Complete Genome Sequence of the Fruiting Myxobacterium Corallococcus coralloides DSM 2259.</title>
        <authorList>
            <person name="Huntley S."/>
            <person name="Zhang Y."/>
            <person name="Treuner-Lange A."/>
            <person name="Kneip S."/>
            <person name="Sensen C.W."/>
            <person name="Sogaard-Andersen L."/>
        </authorList>
    </citation>
    <scope>NUCLEOTIDE SEQUENCE [LARGE SCALE GENOMIC DNA]</scope>
    <source>
        <strain evidence="2">ATCC 25202 / DSM 2259 / NBRC 100086 / M2</strain>
    </source>
</reference>
<dbReference type="Proteomes" id="UP000007587">
    <property type="component" value="Chromosome"/>
</dbReference>
<dbReference type="EMBL" id="CP003389">
    <property type="protein sequence ID" value="AFE06152.1"/>
    <property type="molecule type" value="Genomic_DNA"/>
</dbReference>
<reference evidence="2" key="2">
    <citation type="submission" date="2012-03" db="EMBL/GenBank/DDBJ databases">
        <title>Genome sequence of the fruiting myxobacterium Corallococcus coralloides DSM 2259.</title>
        <authorList>
            <person name="Huntley S."/>
            <person name="Zhang Y."/>
            <person name="Treuner-Lange A."/>
            <person name="Sensen C.W."/>
            <person name="Sogaard-Andersen L."/>
        </authorList>
    </citation>
    <scope>NUCLEOTIDE SEQUENCE [LARGE SCALE GENOMIC DNA]</scope>
    <source>
        <strain evidence="2">ATCC 25202 / DSM 2259 / NBRC 100086 / M2</strain>
    </source>
</reference>
<dbReference type="RefSeq" id="WP_014397819.1">
    <property type="nucleotide sequence ID" value="NC_017030.1"/>
</dbReference>
<gene>
    <name evidence="1" type="ordered locus">COCOR_05026</name>
</gene>
<dbReference type="InParanoid" id="H8MPZ3"/>
<proteinExistence type="predicted"/>
<accession>H8MPZ3</accession>
<evidence type="ECO:0000313" key="1">
    <source>
        <dbReference type="EMBL" id="AFE06152.1"/>
    </source>
</evidence>
<dbReference type="PROSITE" id="PS51257">
    <property type="entry name" value="PROKAR_LIPOPROTEIN"/>
    <property type="match status" value="1"/>
</dbReference>
<dbReference type="OrthoDB" id="5516141at2"/>
<evidence type="ECO:0008006" key="3">
    <source>
        <dbReference type="Google" id="ProtNLM"/>
    </source>
</evidence>
<sequence>MKPGIALLLCTGLALTACGGAMTPEEAAVEEATLATSEAALASCGTWSGWANTGVSSCQPNSACGNYWRCEPRLAPEAAPTLDDGPQQRPPVCPSGQVAVMYYELGKYNQQSQYRVCFDAAGNYTHTEWQYQNVSGGCSGC</sequence>
<name>H8MPZ3_CORCM</name>
<organism evidence="1 2">
    <name type="scientific">Corallococcus coralloides (strain ATCC 25202 / DSM 2259 / NBRC 100086 / M2)</name>
    <name type="common">Myxococcus coralloides</name>
    <dbReference type="NCBI Taxonomy" id="1144275"/>
    <lineage>
        <taxon>Bacteria</taxon>
        <taxon>Pseudomonadati</taxon>
        <taxon>Myxococcota</taxon>
        <taxon>Myxococcia</taxon>
        <taxon>Myxococcales</taxon>
        <taxon>Cystobacterineae</taxon>
        <taxon>Myxococcaceae</taxon>
        <taxon>Corallococcus</taxon>
    </lineage>
</organism>
<keyword evidence="2" id="KW-1185">Reference proteome</keyword>
<dbReference type="KEGG" id="ccx:COCOR_05026"/>
<dbReference type="HOGENOM" id="CLU_1675982_0_0_7"/>
<evidence type="ECO:0000313" key="2">
    <source>
        <dbReference type="Proteomes" id="UP000007587"/>
    </source>
</evidence>
<dbReference type="AlphaFoldDB" id="H8MPZ3"/>
<protein>
    <recommendedName>
        <fullName evidence="3">Lipoprotein</fullName>
    </recommendedName>
</protein>